<feature type="coiled-coil region" evidence="2">
    <location>
        <begin position="502"/>
        <end position="651"/>
    </location>
</feature>
<dbReference type="PANTHER" id="PTHR23160:SF1">
    <property type="entry name" value="PROTEIN GRIP"/>
    <property type="match status" value="1"/>
</dbReference>
<evidence type="ECO:0000256" key="1">
    <source>
        <dbReference type="ARBA" id="ARBA00023054"/>
    </source>
</evidence>
<evidence type="ECO:0000313" key="6">
    <source>
        <dbReference type="Proteomes" id="UP000594261"/>
    </source>
</evidence>
<sequence>MEAEGGDTAGVLELESHAFDDLKSEKQLPDTNYVSNGNIAVENGLPEDVNPSSDDSHDQFVQMVTELKFQNEFLKSQFEDLKNSQSECSVSNQQTKADESHETEGGESEDVKELRERIESLKRELLEEKQTRNAAEEALKHLTVAYSEADAKAQELSAKLAEAQQKLDQEIKDREEKYSELDSKFSRLHKRAKQRIQDVQKEKDDLEVRFREVSETAERASSQQSALQQELERTRQQANDALKAMDAERQQLRSTNNKLRDTIEELRRSLEPKESALEAFQQSLMEKEQMLEDMRGLFQAADEKRQASIAELSAKHQKNLESLEAQLADALSDRSKATETISSLQVLIAEKESKIAEMDAASTGEAARFRASVESVKGELAHLKHEHDKEKESWEAASQALKTKLELAESNCIRAEIEVAKMRSQLESDVSAQAQILNAKDAELVAAKKEILGYALACQLLESIPVQCRFWGMLWPANCWKISRLESEFSSYKVRAHALLQKKDAELAAAKDSEQLKVLEEALKEAEKEVLSVSAERDRVLQNLQDALANHDKELKERELVLDNAKQQIKSLEIKLDSANASHQSDKETWEMNLQNIEETWRIRCEGLKAQNEASSGQDVQKELDELKLRYKRLKEEHDTFRDLADRMIEEKDKEIYKLLDDNKDLHQSLESRPPVDHNGNHYTAMQKQDAQNLSTSAAEQQILLLARQQAQREEELAQSQRHILALQEEIEELERENRLHSQQEAMLKTELRNMERMQKREGVDMTYLKNVILKLLETGEVEALLPVIGMLLQFSPEEIHKCQQAYRASTDVPPSPASDGPGSRSLFSRFSFS</sequence>
<protein>
    <recommendedName>
        <fullName evidence="4">GRIP domain-containing protein</fullName>
    </recommendedName>
</protein>
<accession>A0A7N2R779</accession>
<evidence type="ECO:0000313" key="5">
    <source>
        <dbReference type="EnsemblPlants" id="QL06p052741:mrna"/>
    </source>
</evidence>
<reference evidence="5 6" key="1">
    <citation type="journal article" date="2016" name="G3 (Bethesda)">
        <title>First Draft Assembly and Annotation of the Genome of a California Endemic Oak Quercus lobata Nee (Fagaceae).</title>
        <authorList>
            <person name="Sork V.L."/>
            <person name="Fitz-Gibbon S.T."/>
            <person name="Puiu D."/>
            <person name="Crepeau M."/>
            <person name="Gugger P.F."/>
            <person name="Sherman R."/>
            <person name="Stevens K."/>
            <person name="Langley C.H."/>
            <person name="Pellegrini M."/>
            <person name="Salzberg S.L."/>
        </authorList>
    </citation>
    <scope>NUCLEOTIDE SEQUENCE [LARGE SCALE GENOMIC DNA]</scope>
    <source>
        <strain evidence="5 6">cv. SW786</strain>
    </source>
</reference>
<reference evidence="5" key="2">
    <citation type="submission" date="2021-01" db="UniProtKB">
        <authorList>
            <consortium name="EnsemblPlants"/>
        </authorList>
    </citation>
    <scope>IDENTIFICATION</scope>
</reference>
<organism evidence="5 6">
    <name type="scientific">Quercus lobata</name>
    <name type="common">Valley oak</name>
    <dbReference type="NCBI Taxonomy" id="97700"/>
    <lineage>
        <taxon>Eukaryota</taxon>
        <taxon>Viridiplantae</taxon>
        <taxon>Streptophyta</taxon>
        <taxon>Embryophyta</taxon>
        <taxon>Tracheophyta</taxon>
        <taxon>Spermatophyta</taxon>
        <taxon>Magnoliopsida</taxon>
        <taxon>eudicotyledons</taxon>
        <taxon>Gunneridae</taxon>
        <taxon>Pentapetalae</taxon>
        <taxon>rosids</taxon>
        <taxon>fabids</taxon>
        <taxon>Fagales</taxon>
        <taxon>Fagaceae</taxon>
        <taxon>Quercus</taxon>
    </lineage>
</organism>
<dbReference type="FunCoup" id="A0A7N2R779">
    <property type="interactions" value="1587"/>
</dbReference>
<dbReference type="AlphaFoldDB" id="A0A7N2R779"/>
<keyword evidence="1 2" id="KW-0175">Coiled coil</keyword>
<evidence type="ECO:0000259" key="4">
    <source>
        <dbReference type="PROSITE" id="PS50913"/>
    </source>
</evidence>
<feature type="region of interest" description="Disordered" evidence="3">
    <location>
        <begin position="20"/>
        <end position="57"/>
    </location>
</feature>
<dbReference type="InterPro" id="IPR000237">
    <property type="entry name" value="GRIP_dom"/>
</dbReference>
<name>A0A7N2R779_QUELO</name>
<feature type="region of interest" description="Disordered" evidence="3">
    <location>
        <begin position="807"/>
        <end position="834"/>
    </location>
</feature>
<feature type="coiled-coil region" evidence="2">
    <location>
        <begin position="710"/>
        <end position="761"/>
    </location>
</feature>
<evidence type="ECO:0000256" key="2">
    <source>
        <dbReference type="SAM" id="Coils"/>
    </source>
</evidence>
<proteinExistence type="predicted"/>
<keyword evidence="6" id="KW-1185">Reference proteome</keyword>
<evidence type="ECO:0000256" key="3">
    <source>
        <dbReference type="SAM" id="MobiDB-lite"/>
    </source>
</evidence>
<dbReference type="Proteomes" id="UP000594261">
    <property type="component" value="Chromosome 6"/>
</dbReference>
<feature type="compositionally biased region" description="Polar residues" evidence="3">
    <location>
        <begin position="29"/>
        <end position="38"/>
    </location>
</feature>
<feature type="compositionally biased region" description="Low complexity" evidence="3">
    <location>
        <begin position="824"/>
        <end position="834"/>
    </location>
</feature>
<dbReference type="OMA" id="TEECDKQ"/>
<feature type="coiled-coil region" evidence="2">
    <location>
        <begin position="373"/>
        <end position="425"/>
    </location>
</feature>
<dbReference type="Pfam" id="PF01465">
    <property type="entry name" value="GRIP"/>
    <property type="match status" value="1"/>
</dbReference>
<dbReference type="InParanoid" id="A0A7N2R779"/>
<feature type="region of interest" description="Disordered" evidence="3">
    <location>
        <begin position="214"/>
        <end position="234"/>
    </location>
</feature>
<feature type="compositionally biased region" description="Basic and acidic residues" evidence="3">
    <location>
        <begin position="96"/>
        <end position="114"/>
    </location>
</feature>
<dbReference type="EnsemblPlants" id="QL06p052741:mrna">
    <property type="protein sequence ID" value="QL06p052741:mrna"/>
    <property type="gene ID" value="QL06p052741"/>
</dbReference>
<dbReference type="EMBL" id="LRBV02000006">
    <property type="status" value="NOT_ANNOTATED_CDS"/>
    <property type="molecule type" value="Genomic_DNA"/>
</dbReference>
<feature type="region of interest" description="Disordered" evidence="3">
    <location>
        <begin position="84"/>
        <end position="114"/>
    </location>
</feature>
<dbReference type="SMART" id="SM00755">
    <property type="entry name" value="Grip"/>
    <property type="match status" value="1"/>
</dbReference>
<feature type="domain" description="GRIP" evidence="4">
    <location>
        <begin position="759"/>
        <end position="806"/>
    </location>
</feature>
<feature type="compositionally biased region" description="Polar residues" evidence="3">
    <location>
        <begin position="84"/>
        <end position="95"/>
    </location>
</feature>
<dbReference type="Gramene" id="QL06p052741:mrna">
    <property type="protein sequence ID" value="QL06p052741:mrna"/>
    <property type="gene ID" value="QL06p052741"/>
</dbReference>
<dbReference type="PANTHER" id="PTHR23160">
    <property type="entry name" value="SYNAPTONEMAL COMPLEX PROTEIN-RELATED"/>
    <property type="match status" value="1"/>
</dbReference>
<dbReference type="PROSITE" id="PS50913">
    <property type="entry name" value="GRIP"/>
    <property type="match status" value="1"/>
</dbReference>
<dbReference type="Gene3D" id="1.10.287.1490">
    <property type="match status" value="1"/>
</dbReference>
<dbReference type="GO" id="GO:0007131">
    <property type="term" value="P:reciprocal meiotic recombination"/>
    <property type="evidence" value="ECO:0007669"/>
    <property type="project" value="TreeGrafter"/>
</dbReference>
<feature type="compositionally biased region" description="Low complexity" evidence="3">
    <location>
        <begin position="219"/>
        <end position="229"/>
    </location>
</feature>